<dbReference type="InterPro" id="IPR001173">
    <property type="entry name" value="Glyco_trans_2-like"/>
</dbReference>
<proteinExistence type="predicted"/>
<dbReference type="Pfam" id="PF00535">
    <property type="entry name" value="Glycos_transf_2"/>
    <property type="match status" value="1"/>
</dbReference>
<protein>
    <recommendedName>
        <fullName evidence="1">Glycosyltransferase 2-like domain-containing protein</fullName>
    </recommendedName>
</protein>
<name>A0A511USM4_9GAMM</name>
<dbReference type="OrthoDB" id="9801954at2"/>
<dbReference type="RefSeq" id="WP_146876494.1">
    <property type="nucleotide sequence ID" value="NZ_BJXV01000025.1"/>
</dbReference>
<dbReference type="InterPro" id="IPR029044">
    <property type="entry name" value="Nucleotide-diphossugar_trans"/>
</dbReference>
<dbReference type="AlphaFoldDB" id="A0A511USM4"/>
<evidence type="ECO:0000313" key="3">
    <source>
        <dbReference type="Proteomes" id="UP000321303"/>
    </source>
</evidence>
<dbReference type="CDD" id="cd00761">
    <property type="entry name" value="Glyco_tranf_GTA_type"/>
    <property type="match status" value="1"/>
</dbReference>
<dbReference type="GO" id="GO:0016758">
    <property type="term" value="F:hexosyltransferase activity"/>
    <property type="evidence" value="ECO:0007669"/>
    <property type="project" value="UniProtKB-ARBA"/>
</dbReference>
<dbReference type="EMBL" id="BJXV01000025">
    <property type="protein sequence ID" value="GEN29589.1"/>
    <property type="molecule type" value="Genomic_DNA"/>
</dbReference>
<dbReference type="PANTHER" id="PTHR22916:SF3">
    <property type="entry name" value="UDP-GLCNAC:BETAGAL BETA-1,3-N-ACETYLGLUCOSAMINYLTRANSFERASE-LIKE PROTEIN 1"/>
    <property type="match status" value="1"/>
</dbReference>
<evidence type="ECO:0000259" key="1">
    <source>
        <dbReference type="Pfam" id="PF00535"/>
    </source>
</evidence>
<gene>
    <name evidence="2" type="ORF">HVA01_32350</name>
</gene>
<dbReference type="Proteomes" id="UP000321303">
    <property type="component" value="Unassembled WGS sequence"/>
</dbReference>
<dbReference type="Gene3D" id="3.90.550.10">
    <property type="entry name" value="Spore Coat Polysaccharide Biosynthesis Protein SpsA, Chain A"/>
    <property type="match status" value="1"/>
</dbReference>
<comment type="caution">
    <text evidence="2">The sequence shown here is derived from an EMBL/GenBank/DDBJ whole genome shotgun (WGS) entry which is preliminary data.</text>
</comment>
<sequence>MDSPLVSVIIPVYNAEKYIHQCIKSVMDQSYKNIEIVTINDGSSDRSLEELLLFKDKIEIIDQKNFGAPVARNKGLLVSKGKYVKFLDSDDYLEPDVISEQVSIAESHTDNDIIYGDYYIYRNNSKKLIKTDIKYENSTVGLLLKDILTSTPLHRREHIVDIGGFDERLPNGQEWNLHVRLAARGYNFIYCSMPVYTYRVDHSNETITNISTRDSYKKVKLDIDKILTVKNVINHDADTLSAVSKRFWWIGRHCLRLGYSDLAEQAFSEALKEACDYKKYWPISYRALNFFLGTSLTETVVKLKYLNSK</sequence>
<reference evidence="2 3" key="1">
    <citation type="submission" date="2019-07" db="EMBL/GenBank/DDBJ databases">
        <title>Whole genome shotgun sequence of Halomonas variabilis NBRC 102410.</title>
        <authorList>
            <person name="Hosoyama A."/>
            <person name="Uohara A."/>
            <person name="Ohji S."/>
            <person name="Ichikawa N."/>
        </authorList>
    </citation>
    <scope>NUCLEOTIDE SEQUENCE [LARGE SCALE GENOMIC DNA]</scope>
    <source>
        <strain evidence="2 3">NBRC 102410</strain>
    </source>
</reference>
<dbReference type="SUPFAM" id="SSF53448">
    <property type="entry name" value="Nucleotide-diphospho-sugar transferases"/>
    <property type="match status" value="1"/>
</dbReference>
<keyword evidence="3" id="KW-1185">Reference proteome</keyword>
<organism evidence="2 3">
    <name type="scientific">Halovibrio variabilis</name>
    <dbReference type="NCBI Taxonomy" id="31910"/>
    <lineage>
        <taxon>Bacteria</taxon>
        <taxon>Pseudomonadati</taxon>
        <taxon>Pseudomonadota</taxon>
        <taxon>Gammaproteobacteria</taxon>
        <taxon>Oceanospirillales</taxon>
        <taxon>Halomonadaceae</taxon>
        <taxon>Halovibrio</taxon>
    </lineage>
</organism>
<dbReference type="PANTHER" id="PTHR22916">
    <property type="entry name" value="GLYCOSYLTRANSFERASE"/>
    <property type="match status" value="1"/>
</dbReference>
<accession>A0A511USM4</accession>
<feature type="domain" description="Glycosyltransferase 2-like" evidence="1">
    <location>
        <begin position="7"/>
        <end position="128"/>
    </location>
</feature>
<evidence type="ECO:0000313" key="2">
    <source>
        <dbReference type="EMBL" id="GEN29589.1"/>
    </source>
</evidence>